<evidence type="ECO:0000313" key="2">
    <source>
        <dbReference type="Proteomes" id="UP001596496"/>
    </source>
</evidence>
<sequence>MSDNELIRQWKNPQARTGDLVHPAGEISLDELVGGMPPATEAIASWGCCPTGVYCG</sequence>
<evidence type="ECO:0008006" key="3">
    <source>
        <dbReference type="Google" id="ProtNLM"/>
    </source>
</evidence>
<comment type="caution">
    <text evidence="1">The sequence shown here is derived from an EMBL/GenBank/DDBJ whole genome shotgun (WGS) entry which is preliminary data.</text>
</comment>
<keyword evidence="2" id="KW-1185">Reference proteome</keyword>
<accession>A0ABW2P5V4</accession>
<organism evidence="1 2">
    <name type="scientific">Sphaerisporangium rhizosphaerae</name>
    <dbReference type="NCBI Taxonomy" id="2269375"/>
    <lineage>
        <taxon>Bacteria</taxon>
        <taxon>Bacillati</taxon>
        <taxon>Actinomycetota</taxon>
        <taxon>Actinomycetes</taxon>
        <taxon>Streptosporangiales</taxon>
        <taxon>Streptosporangiaceae</taxon>
        <taxon>Sphaerisporangium</taxon>
    </lineage>
</organism>
<dbReference type="EMBL" id="JBHTCG010000013">
    <property type="protein sequence ID" value="MFC7384649.1"/>
    <property type="molecule type" value="Genomic_DNA"/>
</dbReference>
<proteinExistence type="predicted"/>
<dbReference type="RefSeq" id="WP_354919954.1">
    <property type="nucleotide sequence ID" value="NZ_JBHTCG010000013.1"/>
</dbReference>
<protein>
    <recommendedName>
        <fullName evidence="3">Mersacidin/lichenicidin family type 2 lantibiotic</fullName>
    </recommendedName>
</protein>
<evidence type="ECO:0000313" key="1">
    <source>
        <dbReference type="EMBL" id="MFC7384649.1"/>
    </source>
</evidence>
<reference evidence="2" key="1">
    <citation type="journal article" date="2019" name="Int. J. Syst. Evol. Microbiol.">
        <title>The Global Catalogue of Microorganisms (GCM) 10K type strain sequencing project: providing services to taxonomists for standard genome sequencing and annotation.</title>
        <authorList>
            <consortium name="The Broad Institute Genomics Platform"/>
            <consortium name="The Broad Institute Genome Sequencing Center for Infectious Disease"/>
            <person name="Wu L."/>
            <person name="Ma J."/>
        </authorList>
    </citation>
    <scope>NUCLEOTIDE SEQUENCE [LARGE SCALE GENOMIC DNA]</scope>
    <source>
        <strain evidence="2">CECT 7649</strain>
    </source>
</reference>
<name>A0ABW2P5V4_9ACTN</name>
<gene>
    <name evidence="1" type="ORF">ACFQSB_20725</name>
</gene>
<dbReference type="Proteomes" id="UP001596496">
    <property type="component" value="Unassembled WGS sequence"/>
</dbReference>